<organism evidence="1">
    <name type="scientific">Iconisemion striatum</name>
    <dbReference type="NCBI Taxonomy" id="60296"/>
    <lineage>
        <taxon>Eukaryota</taxon>
        <taxon>Metazoa</taxon>
        <taxon>Chordata</taxon>
        <taxon>Craniata</taxon>
        <taxon>Vertebrata</taxon>
        <taxon>Euteleostomi</taxon>
        <taxon>Actinopterygii</taxon>
        <taxon>Neopterygii</taxon>
        <taxon>Teleostei</taxon>
        <taxon>Neoteleostei</taxon>
        <taxon>Acanthomorphata</taxon>
        <taxon>Ovalentaria</taxon>
        <taxon>Atherinomorphae</taxon>
        <taxon>Cyprinodontiformes</taxon>
        <taxon>Nothobranchiidae</taxon>
        <taxon>Iconisemion</taxon>
    </lineage>
</organism>
<sequence>KSKRCRHSSVLHGSKIKESIFKNIQSINFKTVVSFKALNLVAGTSVTESIRGKLISQKIGEWSKNKGGTGTVQSWENHIQSVRAPCSH</sequence>
<proteinExistence type="predicted"/>
<evidence type="ECO:0000313" key="1">
    <source>
        <dbReference type="EMBL" id="SBP03907.1"/>
    </source>
</evidence>
<name>A0A1A7WD32_9TELE</name>
<feature type="non-terminal residue" evidence="1">
    <location>
        <position position="1"/>
    </location>
</feature>
<accession>A0A1A7WD32</accession>
<dbReference type="AlphaFoldDB" id="A0A1A7WD32"/>
<feature type="non-terminal residue" evidence="1">
    <location>
        <position position="88"/>
    </location>
</feature>
<reference evidence="1" key="1">
    <citation type="submission" date="2016-05" db="EMBL/GenBank/DDBJ databases">
        <authorList>
            <person name="Lavstsen T."/>
            <person name="Jespersen J.S."/>
        </authorList>
    </citation>
    <scope>NUCLEOTIDE SEQUENCE</scope>
    <source>
        <tissue evidence="1">Brain</tissue>
    </source>
</reference>
<reference evidence="1" key="2">
    <citation type="submission" date="2016-06" db="EMBL/GenBank/DDBJ databases">
        <title>The genome of a short-lived fish provides insights into sex chromosome evolution and the genetic control of aging.</title>
        <authorList>
            <person name="Reichwald K."/>
            <person name="Felder M."/>
            <person name="Petzold A."/>
            <person name="Koch P."/>
            <person name="Groth M."/>
            <person name="Platzer M."/>
        </authorList>
    </citation>
    <scope>NUCLEOTIDE SEQUENCE</scope>
    <source>
        <tissue evidence="1">Brain</tissue>
    </source>
</reference>
<gene>
    <name evidence="1" type="primary">Nfu_g_1_005796</name>
</gene>
<protein>
    <submittedName>
        <fullName evidence="1">Uncharacterized protein</fullName>
    </submittedName>
</protein>
<dbReference type="EMBL" id="HADW01002507">
    <property type="protein sequence ID" value="SBP03907.1"/>
    <property type="molecule type" value="Transcribed_RNA"/>
</dbReference>